<dbReference type="SUPFAM" id="SSF51445">
    <property type="entry name" value="(Trans)glycosidases"/>
    <property type="match status" value="1"/>
</dbReference>
<sequence length="558" mass="59627">MRGLKRRRCATVGIKVVLSILAGCSGGSSSRISAAAATAGPAATAAITVDAAVNRHAINPMIYGINFGSAQTLLDLRVPLDRSGGDSASLYNWQLDARNAGRDWYFESLPVDVNDPNDQYGARFVTAAQAAGAAPILTIPMIGRIAKLGANNAKLASFSIAKYGAQVSNDVDGFPDAGNGILIGGTQITGNDPDDATMTDSTANEQARVAALVQQFGTGSAGGVRYYAMDNEPSVWQLIHFDVQPTGAHASDMAARVISYSQAVKAADSSAQILAPEEWGWNGYLYSGYDQQYSITHGYANAPDKTSQTGGMDYVPWLLSQWKAAGHPIDVFSLHFYPQSNEYQDTTGSEDIMLKRNVSTRDLWDQSYIDPTYINSVIALIPRMRNWVNTYYYSGTPIAITEYNWGGDTLMNGATAQADILGIFGREGLDMATRWGTIDSTMPVYKAIKLYRNYDGAGSAFGATSISTTVANPDNVSAFAAIRVDNAVTLMVVNKQLSLPSTVTASLNNITSSGTAEVWQLANNAITRLSDLAYSSGQLSATLPQQSVTLFVVHNAVQ</sequence>
<gene>
    <name evidence="2" type="ORF">WM40_14680</name>
</gene>
<keyword evidence="3" id="KW-1185">Reference proteome</keyword>
<protein>
    <submittedName>
        <fullName evidence="2">Cellulase</fullName>
    </submittedName>
</protein>
<dbReference type="InterPro" id="IPR024745">
    <property type="entry name" value="GH44_cat"/>
</dbReference>
<name>A0A0F5K097_9BURK</name>
<dbReference type="AlphaFoldDB" id="A0A0F5K097"/>
<accession>A0A0F5K097</accession>
<reference evidence="2 3" key="1">
    <citation type="submission" date="2015-03" db="EMBL/GenBank/DDBJ databases">
        <title>Draft Genome Sequence of Burkholderia andropogonis type strain ICMP2807, isolated from Sorghum bicolor.</title>
        <authorList>
            <person name="Lopes-Santos L."/>
            <person name="Castro D.B."/>
            <person name="Ottoboni L.M."/>
            <person name="Park D."/>
            <person name="Weirc B.S."/>
            <person name="Destefano S.A."/>
        </authorList>
    </citation>
    <scope>NUCLEOTIDE SEQUENCE [LARGE SCALE GENOMIC DNA]</scope>
    <source>
        <strain evidence="2 3">ICMP2807</strain>
    </source>
</reference>
<evidence type="ECO:0000259" key="1">
    <source>
        <dbReference type="Pfam" id="PF12891"/>
    </source>
</evidence>
<dbReference type="STRING" id="28092.WM40_14680"/>
<proteinExistence type="predicted"/>
<dbReference type="RefSeq" id="WP_046153232.1">
    <property type="nucleotide sequence ID" value="NZ_CADFGU010000010.1"/>
</dbReference>
<evidence type="ECO:0000313" key="3">
    <source>
        <dbReference type="Proteomes" id="UP000033618"/>
    </source>
</evidence>
<dbReference type="EMBL" id="LAQU01000014">
    <property type="protein sequence ID" value="KKB62992.1"/>
    <property type="molecule type" value="Genomic_DNA"/>
</dbReference>
<dbReference type="Pfam" id="PF12891">
    <property type="entry name" value="Glyco_hydro_44"/>
    <property type="match status" value="1"/>
</dbReference>
<feature type="domain" description="Glycoside hydrolase family 44 catalytic" evidence="1">
    <location>
        <begin position="98"/>
        <end position="339"/>
    </location>
</feature>
<dbReference type="Gene3D" id="2.60.40.1180">
    <property type="entry name" value="Golgi alpha-mannosidase II"/>
    <property type="match status" value="1"/>
</dbReference>
<dbReference type="PATRIC" id="fig|28092.6.peg.3466"/>
<dbReference type="InterPro" id="IPR013780">
    <property type="entry name" value="Glyco_hydro_b"/>
</dbReference>
<dbReference type="InterPro" id="IPR017853">
    <property type="entry name" value="GH"/>
</dbReference>
<dbReference type="OrthoDB" id="9803686at2"/>
<dbReference type="Gene3D" id="3.20.20.80">
    <property type="entry name" value="Glycosidases"/>
    <property type="match status" value="1"/>
</dbReference>
<evidence type="ECO:0000313" key="2">
    <source>
        <dbReference type="EMBL" id="KKB62992.1"/>
    </source>
</evidence>
<dbReference type="Proteomes" id="UP000033618">
    <property type="component" value="Unassembled WGS sequence"/>
</dbReference>
<organism evidence="2 3">
    <name type="scientific">Robbsia andropogonis</name>
    <dbReference type="NCBI Taxonomy" id="28092"/>
    <lineage>
        <taxon>Bacteria</taxon>
        <taxon>Pseudomonadati</taxon>
        <taxon>Pseudomonadota</taxon>
        <taxon>Betaproteobacteria</taxon>
        <taxon>Burkholderiales</taxon>
        <taxon>Burkholderiaceae</taxon>
        <taxon>Robbsia</taxon>
    </lineage>
</organism>
<comment type="caution">
    <text evidence="2">The sequence shown here is derived from an EMBL/GenBank/DDBJ whole genome shotgun (WGS) entry which is preliminary data.</text>
</comment>